<dbReference type="Proteomes" id="UP001266305">
    <property type="component" value="Unassembled WGS sequence"/>
</dbReference>
<keyword evidence="2" id="KW-1185">Reference proteome</keyword>
<sequence length="51" mass="5886">MRPQQAPVSGKVFIQRDYSSGTRCQFQTKFPAELENRTYRGREGCGRHPGR</sequence>
<dbReference type="PANTHER" id="PTHR13254:SF1">
    <property type="entry name" value="GOLGIN SUBFAMILY A MEMBER 7"/>
    <property type="match status" value="1"/>
</dbReference>
<dbReference type="InterPro" id="IPR051371">
    <property type="entry name" value="Ras_palmitoyltransferase"/>
</dbReference>
<protein>
    <submittedName>
        <fullName evidence="1">Golgin sub A member 7</fullName>
    </submittedName>
</protein>
<comment type="caution">
    <text evidence="1">The sequence shown here is derived from an EMBL/GenBank/DDBJ whole genome shotgun (WGS) entry which is preliminary data.</text>
</comment>
<reference evidence="1 2" key="1">
    <citation type="submission" date="2023-05" db="EMBL/GenBank/DDBJ databases">
        <title>B98-5 Cell Line De Novo Hybrid Assembly: An Optical Mapping Approach.</title>
        <authorList>
            <person name="Kananen K."/>
            <person name="Auerbach J.A."/>
            <person name="Kautto E."/>
            <person name="Blachly J.S."/>
        </authorList>
    </citation>
    <scope>NUCLEOTIDE SEQUENCE [LARGE SCALE GENOMIC DNA]</scope>
    <source>
        <strain evidence="1">B95-8</strain>
        <tissue evidence="1">Cell line</tissue>
    </source>
</reference>
<evidence type="ECO:0000313" key="1">
    <source>
        <dbReference type="EMBL" id="KAK2093597.1"/>
    </source>
</evidence>
<evidence type="ECO:0000313" key="2">
    <source>
        <dbReference type="Proteomes" id="UP001266305"/>
    </source>
</evidence>
<organism evidence="1 2">
    <name type="scientific">Saguinus oedipus</name>
    <name type="common">Cotton-top tamarin</name>
    <name type="synonym">Oedipomidas oedipus</name>
    <dbReference type="NCBI Taxonomy" id="9490"/>
    <lineage>
        <taxon>Eukaryota</taxon>
        <taxon>Metazoa</taxon>
        <taxon>Chordata</taxon>
        <taxon>Craniata</taxon>
        <taxon>Vertebrata</taxon>
        <taxon>Euteleostomi</taxon>
        <taxon>Mammalia</taxon>
        <taxon>Eutheria</taxon>
        <taxon>Euarchontoglires</taxon>
        <taxon>Primates</taxon>
        <taxon>Haplorrhini</taxon>
        <taxon>Platyrrhini</taxon>
        <taxon>Cebidae</taxon>
        <taxon>Callitrichinae</taxon>
        <taxon>Saguinus</taxon>
    </lineage>
</organism>
<proteinExistence type="predicted"/>
<dbReference type="EMBL" id="JASSZA010000014">
    <property type="protein sequence ID" value="KAK2093597.1"/>
    <property type="molecule type" value="Genomic_DNA"/>
</dbReference>
<gene>
    <name evidence="1" type="primary">GOLGA7</name>
    <name evidence="1" type="ORF">P7K49_027335</name>
</gene>
<name>A0ABQ9U966_SAGOE</name>
<dbReference type="PANTHER" id="PTHR13254">
    <property type="entry name" value="GOLGI AUTOANTIGEN, GOLGIN SUBFAMILY A, 7"/>
    <property type="match status" value="1"/>
</dbReference>
<accession>A0ABQ9U966</accession>